<feature type="region of interest" description="Disordered" evidence="9">
    <location>
        <begin position="289"/>
        <end position="590"/>
    </location>
</feature>
<dbReference type="InterPro" id="IPR036361">
    <property type="entry name" value="SAP_dom_sf"/>
</dbReference>
<feature type="compositionally biased region" description="Low complexity" evidence="9">
    <location>
        <begin position="395"/>
        <end position="421"/>
    </location>
</feature>
<evidence type="ECO:0000259" key="10">
    <source>
        <dbReference type="PROSITE" id="PS50126"/>
    </source>
</evidence>
<feature type="compositionally biased region" description="Gly residues" evidence="9">
    <location>
        <begin position="711"/>
        <end position="721"/>
    </location>
</feature>
<comment type="similarity">
    <text evidence="2">Belongs to the COG8 family.</text>
</comment>
<feature type="compositionally biased region" description="Basic and acidic residues" evidence="9">
    <location>
        <begin position="528"/>
        <end position="541"/>
    </location>
</feature>
<evidence type="ECO:0000313" key="13">
    <source>
        <dbReference type="Proteomes" id="UP000553632"/>
    </source>
</evidence>
<evidence type="ECO:0000256" key="2">
    <source>
        <dbReference type="ARBA" id="ARBA00006419"/>
    </source>
</evidence>
<feature type="region of interest" description="Disordered" evidence="9">
    <location>
        <begin position="991"/>
        <end position="1013"/>
    </location>
</feature>
<dbReference type="GO" id="GO:0015031">
    <property type="term" value="P:protein transport"/>
    <property type="evidence" value="ECO:0007669"/>
    <property type="project" value="UniProtKB-KW"/>
</dbReference>
<comment type="caution">
    <text evidence="12">The sequence shown here is derived from an EMBL/GenBank/DDBJ whole genome shotgun (WGS) entry which is preliminary data.</text>
</comment>
<evidence type="ECO:0000256" key="4">
    <source>
        <dbReference type="ARBA" id="ARBA00022448"/>
    </source>
</evidence>
<dbReference type="Pfam" id="PF04124">
    <property type="entry name" value="Dor1"/>
    <property type="match status" value="1"/>
</dbReference>
<evidence type="ECO:0000256" key="8">
    <source>
        <dbReference type="ARBA" id="ARBA00031347"/>
    </source>
</evidence>
<dbReference type="SUPFAM" id="SSF68906">
    <property type="entry name" value="SAP domain"/>
    <property type="match status" value="1"/>
</dbReference>
<keyword evidence="7" id="KW-0472">Membrane</keyword>
<dbReference type="Proteomes" id="UP000553632">
    <property type="component" value="Unassembled WGS sequence"/>
</dbReference>
<dbReference type="GO" id="GO:0006891">
    <property type="term" value="P:intra-Golgi vesicle-mediated transport"/>
    <property type="evidence" value="ECO:0007669"/>
    <property type="project" value="TreeGrafter"/>
</dbReference>
<protein>
    <recommendedName>
        <fullName evidence="3">Conserved oligomeric Golgi complex subunit 8</fullName>
    </recommendedName>
    <alternativeName>
        <fullName evidence="8">Component of oligomeric Golgi complex 8</fullName>
    </alternativeName>
</protein>
<dbReference type="SUPFAM" id="SSF50249">
    <property type="entry name" value="Nucleic acid-binding proteins"/>
    <property type="match status" value="1"/>
</dbReference>
<feature type="compositionally biased region" description="Polar residues" evidence="9">
    <location>
        <begin position="378"/>
        <end position="387"/>
    </location>
</feature>
<keyword evidence="13" id="KW-1185">Reference proteome</keyword>
<evidence type="ECO:0000256" key="3">
    <source>
        <dbReference type="ARBA" id="ARBA00020983"/>
    </source>
</evidence>
<feature type="domain" description="S1 motif" evidence="10">
    <location>
        <begin position="69"/>
        <end position="149"/>
    </location>
</feature>
<dbReference type="GO" id="GO:0000139">
    <property type="term" value="C:Golgi membrane"/>
    <property type="evidence" value="ECO:0007669"/>
    <property type="project" value="UniProtKB-SubCell"/>
</dbReference>
<evidence type="ECO:0000256" key="5">
    <source>
        <dbReference type="ARBA" id="ARBA00022927"/>
    </source>
</evidence>
<feature type="compositionally biased region" description="Gly residues" evidence="9">
    <location>
        <begin position="762"/>
        <end position="775"/>
    </location>
</feature>
<evidence type="ECO:0000256" key="6">
    <source>
        <dbReference type="ARBA" id="ARBA00023034"/>
    </source>
</evidence>
<keyword evidence="4" id="KW-0813">Transport</keyword>
<dbReference type="InterPro" id="IPR007255">
    <property type="entry name" value="COG8"/>
</dbReference>
<feature type="compositionally biased region" description="Basic and acidic residues" evidence="9">
    <location>
        <begin position="428"/>
        <end position="444"/>
    </location>
</feature>
<evidence type="ECO:0000313" key="12">
    <source>
        <dbReference type="EMBL" id="KAF4690321.1"/>
    </source>
</evidence>
<feature type="compositionally biased region" description="Basic residues" evidence="9">
    <location>
        <begin position="950"/>
        <end position="961"/>
    </location>
</feature>
<evidence type="ECO:0000256" key="7">
    <source>
        <dbReference type="ARBA" id="ARBA00023136"/>
    </source>
</evidence>
<evidence type="ECO:0000259" key="11">
    <source>
        <dbReference type="PROSITE" id="PS50800"/>
    </source>
</evidence>
<keyword evidence="5" id="KW-0653">Protein transport</keyword>
<dbReference type="PROSITE" id="PS50126">
    <property type="entry name" value="S1"/>
    <property type="match status" value="1"/>
</dbReference>
<sequence length="1386" mass="149884">MATASVGAFVRFGDLVSVPEGVAVTASSGLKAVGDDGQYVSAKMGTVKVEENKLMIEGPTAPFVPPSAGDVVYARVARITKQKAECVIVADHAGRPNNCGYRGHIRVQDVRYYDIDAVAIEECFRPGDLIKCQVLSIGDSRSYLLTTSGTDASLGVVMATSVNGGLAAAALRGDASRHVIALRSPPSAGLMVYDEVLGHGGAGEEEGGPTGVAARGGPGLKAYTLFTSSLLTVVLVVLALGGEGGEEELEALKVAELKVKLKDAKLPISGTKAVLVGRLLEHYRALDTEEKEAAADEKKTSADSEKKEPAHNEMKEAAGEEKETVAADDKEERAADDREEGDSQMKVADEDTSATPRKEKNSSSSTETKTRGNEATPAASNTGSKPPSSAAGEDASSCAVEAGSSAAAVSAVDASEGTSEGSQEEGEERTRSPPKDREDGKEEPSGNAEDTEMIESVEESPRSRKDEEGEDAAAAVIQTKSGKAIPKITWGQSGDGGRDVGSRSPLAGEGGRSPGSRKRSLSGGEESDDRRKAERARRFGTEEGGDQEMADERGGGDDSESKQREEGIELKTQSEVAGQGERRKDEPPPVAKAMEKFAEFVDRVMHDAQLITAEDVMAEERNAGILDLALEQFSKEEVTEMMLNVDRDIKREFRWREGIRWPPSMFHGRFRRACRMAGLRGMPDDRFGGYSGGKGSWGKGRWGEGDRREGPWGGQWSGGRSGPPRGRAAYFGHDDRAGIREPSPPLEGMDRMSSPTRLRGRSFGGGINGEEGSSGGFRSRQPWGRSERGSGVWQHDDRTGGRSFDPTSEPPSAGRRDERRGYRSRSRSPLPPMQSNLPTELKNIVDDFIRDNRLDERAASALLQRTTPDVLVRVLEMGRLTGPNHSRELMLRLRDIGGGGGGGFRRSGGSPPFSGGGRRRPFSPPPSSRRRSRSRSEDRSRRPASPPAYRRPHRGRNHSRSGSRERPEHSSSRRHTVAVLIIGVFYDGSDGDGSDESSFGGEQWTGVDSEDVNELTREYRRNTQAATDPYLGLLYPDKDPSEYESLPLAGCAMDYLPTLCANYTVERVNAEASDMDVDIARTNDEMESLAVNNYKAFISAAKVLRRVDKDMYKAREDLQGVGKGLGPLQESLATLRRDTSKDLHTKKAALRQVVSHTGIHDLLELPALIDATIRNKLYLEALELLSFADRTLRALTLAASTSRPAGPDSLHDRPVPSVVETLKEQVNAQRSHLLSSLILQLGSPQLHLPLAVPVVNHLRRVLPTVLHGGSSQQVEMIIRVAFLSQRCQYADQQKETITSQADSATGGALLNALRAGSDLLRTNVFDTAMQYRSLFDPPKSKVDPLAVWMSAQVSWFVSLVSGFVITLPLDPSEELPFDASQLAALY</sequence>
<dbReference type="Pfam" id="PF02037">
    <property type="entry name" value="SAP"/>
    <property type="match status" value="1"/>
</dbReference>
<dbReference type="GO" id="GO:0017119">
    <property type="term" value="C:Golgi transport complex"/>
    <property type="evidence" value="ECO:0007669"/>
    <property type="project" value="InterPro"/>
</dbReference>
<feature type="compositionally biased region" description="Basic and acidic residues" evidence="9">
    <location>
        <begin position="289"/>
        <end position="349"/>
    </location>
</feature>
<dbReference type="PROSITE" id="PS50800">
    <property type="entry name" value="SAP"/>
    <property type="match status" value="1"/>
</dbReference>
<feature type="region of interest" description="Disordered" evidence="9">
    <location>
        <begin position="697"/>
        <end position="839"/>
    </location>
</feature>
<feature type="compositionally biased region" description="Basic and acidic residues" evidence="9">
    <location>
        <begin position="550"/>
        <end position="569"/>
    </location>
</feature>
<evidence type="ECO:0000256" key="1">
    <source>
        <dbReference type="ARBA" id="ARBA00004395"/>
    </source>
</evidence>
<dbReference type="PANTHER" id="PTHR21311:SF0">
    <property type="entry name" value="CONSERVED OLIGOMERIC GOLGI COMPLEX SUBUNIT 8"/>
    <property type="match status" value="1"/>
</dbReference>
<dbReference type="InterPro" id="IPR012340">
    <property type="entry name" value="NA-bd_OB-fold"/>
</dbReference>
<dbReference type="Pfam" id="PF10447">
    <property type="entry name" value="EXOSC1"/>
    <property type="match status" value="1"/>
</dbReference>
<dbReference type="PANTHER" id="PTHR21311">
    <property type="entry name" value="CONSERVED OLIGOMERIC GOLGI COMPLEX COMPONENT 8"/>
    <property type="match status" value="1"/>
</dbReference>
<feature type="non-terminal residue" evidence="12">
    <location>
        <position position="1"/>
    </location>
</feature>
<dbReference type="InterPro" id="IPR019495">
    <property type="entry name" value="EXOSC1_C"/>
</dbReference>
<gene>
    <name evidence="12" type="primary">COG8_2</name>
    <name evidence="12" type="ORF">FOZ63_006904</name>
</gene>
<feature type="compositionally biased region" description="Basic and acidic residues" evidence="9">
    <location>
        <begin position="701"/>
        <end position="710"/>
    </location>
</feature>
<organism evidence="12 13">
    <name type="scientific">Perkinsus olseni</name>
    <name type="common">Perkinsus atlanticus</name>
    <dbReference type="NCBI Taxonomy" id="32597"/>
    <lineage>
        <taxon>Eukaryota</taxon>
        <taxon>Sar</taxon>
        <taxon>Alveolata</taxon>
        <taxon>Perkinsozoa</taxon>
        <taxon>Perkinsea</taxon>
        <taxon>Perkinsida</taxon>
        <taxon>Perkinsidae</taxon>
        <taxon>Perkinsus</taxon>
    </lineage>
</organism>
<feature type="region of interest" description="Disordered" evidence="9">
    <location>
        <begin position="899"/>
        <end position="974"/>
    </location>
</feature>
<feature type="compositionally biased region" description="Basic and acidic residues" evidence="9">
    <location>
        <begin position="580"/>
        <end position="590"/>
    </location>
</feature>
<dbReference type="EMBL" id="JABANO010039733">
    <property type="protein sequence ID" value="KAF4690321.1"/>
    <property type="molecule type" value="Genomic_DNA"/>
</dbReference>
<name>A0A7J6P4Q5_PEROL</name>
<dbReference type="SMART" id="SM00513">
    <property type="entry name" value="SAP"/>
    <property type="match status" value="1"/>
</dbReference>
<dbReference type="GO" id="GO:0000178">
    <property type="term" value="C:exosome (RNase complex)"/>
    <property type="evidence" value="ECO:0007669"/>
    <property type="project" value="InterPro"/>
</dbReference>
<dbReference type="GO" id="GO:0003723">
    <property type="term" value="F:RNA binding"/>
    <property type="evidence" value="ECO:0007669"/>
    <property type="project" value="InterPro"/>
</dbReference>
<feature type="compositionally biased region" description="Basic and acidic residues" evidence="9">
    <location>
        <begin position="962"/>
        <end position="971"/>
    </location>
</feature>
<keyword evidence="6" id="KW-0333">Golgi apparatus</keyword>
<comment type="subcellular location">
    <subcellularLocation>
        <location evidence="1">Golgi apparatus membrane</location>
        <topology evidence="1">Peripheral membrane protein</topology>
    </subcellularLocation>
</comment>
<dbReference type="Gene3D" id="1.10.720.30">
    <property type="entry name" value="SAP domain"/>
    <property type="match status" value="1"/>
</dbReference>
<reference evidence="12 13" key="1">
    <citation type="submission" date="2020-04" db="EMBL/GenBank/DDBJ databases">
        <title>Perkinsus olseni comparative genomics.</title>
        <authorList>
            <person name="Bogema D.R."/>
        </authorList>
    </citation>
    <scope>NUCLEOTIDE SEQUENCE [LARGE SCALE GENOMIC DNA]</scope>
    <source>
        <strain evidence="12 13">ATCC PRA-207</strain>
    </source>
</reference>
<dbReference type="InterPro" id="IPR003029">
    <property type="entry name" value="S1_domain"/>
</dbReference>
<feature type="domain" description="SAP" evidence="11">
    <location>
        <begin position="249"/>
        <end position="283"/>
    </location>
</feature>
<accession>A0A7J6P4Q5</accession>
<dbReference type="Gene3D" id="2.40.50.140">
    <property type="entry name" value="Nucleic acid-binding proteins"/>
    <property type="match status" value="1"/>
</dbReference>
<feature type="compositionally biased region" description="Acidic residues" evidence="9">
    <location>
        <begin position="449"/>
        <end position="458"/>
    </location>
</feature>
<evidence type="ECO:0000256" key="9">
    <source>
        <dbReference type="SAM" id="MobiDB-lite"/>
    </source>
</evidence>
<proteinExistence type="inferred from homology"/>
<dbReference type="InterPro" id="IPR003034">
    <property type="entry name" value="SAP_dom"/>
</dbReference>